<keyword evidence="4 9" id="KW-0547">Nucleotide-binding</keyword>
<feature type="domain" description="Protein kinase" evidence="10">
    <location>
        <begin position="42"/>
        <end position="169"/>
    </location>
</feature>
<accession>A0AAD7ELI4</accession>
<name>A0AAD7ELI4_9AGAR</name>
<dbReference type="PROSITE" id="PS50011">
    <property type="entry name" value="PROTEIN_KINASE_DOM"/>
    <property type="match status" value="1"/>
</dbReference>
<dbReference type="Gene3D" id="1.10.510.10">
    <property type="entry name" value="Transferase(Phosphotransferase) domain 1"/>
    <property type="match status" value="1"/>
</dbReference>
<dbReference type="EC" id="2.7.11.1" evidence="1"/>
<dbReference type="InterPro" id="IPR000719">
    <property type="entry name" value="Prot_kinase_dom"/>
</dbReference>
<dbReference type="InterPro" id="IPR051334">
    <property type="entry name" value="SRPK"/>
</dbReference>
<dbReference type="PROSITE" id="PS00107">
    <property type="entry name" value="PROTEIN_KINASE_ATP"/>
    <property type="match status" value="1"/>
</dbReference>
<dbReference type="Proteomes" id="UP001218218">
    <property type="component" value="Unassembled WGS sequence"/>
</dbReference>
<keyword evidence="6 9" id="KW-0067">ATP-binding</keyword>
<dbReference type="GO" id="GO:0000245">
    <property type="term" value="P:spliceosomal complex assembly"/>
    <property type="evidence" value="ECO:0007669"/>
    <property type="project" value="TreeGrafter"/>
</dbReference>
<dbReference type="EMBL" id="JARIHO010000030">
    <property type="protein sequence ID" value="KAJ7337017.1"/>
    <property type="molecule type" value="Genomic_DNA"/>
</dbReference>
<evidence type="ECO:0000256" key="5">
    <source>
        <dbReference type="ARBA" id="ARBA00022777"/>
    </source>
</evidence>
<evidence type="ECO:0000256" key="3">
    <source>
        <dbReference type="ARBA" id="ARBA00022679"/>
    </source>
</evidence>
<organism evidence="11 12">
    <name type="scientific">Mycena albidolilacea</name>
    <dbReference type="NCBI Taxonomy" id="1033008"/>
    <lineage>
        <taxon>Eukaryota</taxon>
        <taxon>Fungi</taxon>
        <taxon>Dikarya</taxon>
        <taxon>Basidiomycota</taxon>
        <taxon>Agaricomycotina</taxon>
        <taxon>Agaricomycetes</taxon>
        <taxon>Agaricomycetidae</taxon>
        <taxon>Agaricales</taxon>
        <taxon>Marasmiineae</taxon>
        <taxon>Mycenaceae</taxon>
        <taxon>Mycena</taxon>
    </lineage>
</organism>
<keyword evidence="2" id="KW-0723">Serine/threonine-protein kinase</keyword>
<proteinExistence type="predicted"/>
<dbReference type="Gene3D" id="3.30.200.20">
    <property type="entry name" value="Phosphorylase Kinase, domain 1"/>
    <property type="match status" value="1"/>
</dbReference>
<gene>
    <name evidence="11" type="ORF">DFH08DRAFT_784227</name>
</gene>
<dbReference type="AlphaFoldDB" id="A0AAD7ELI4"/>
<dbReference type="InterPro" id="IPR017441">
    <property type="entry name" value="Protein_kinase_ATP_BS"/>
</dbReference>
<sequence length="169" mass="18620">MRGFAHSDEDDDYYEPASRYAAGELCPITLCFSLGPGSPPRHRIIAKLGWGGFSTVWLAHDHVATRNVALKFLEADALATSKEAEMLQCFRVLDAGEHRVIELLDAFDHPSSNGVHRVLVSEPVLKFDLRRTSDYIPTSGRNAIRQMMAGVAFIHGRGLVYGGTYPSTS</sequence>
<protein>
    <recommendedName>
        <fullName evidence="1">non-specific serine/threonine protein kinase</fullName>
        <ecNumber evidence="1">2.7.11.1</ecNumber>
    </recommendedName>
</protein>
<evidence type="ECO:0000256" key="8">
    <source>
        <dbReference type="ARBA" id="ARBA00048679"/>
    </source>
</evidence>
<keyword evidence="12" id="KW-1185">Reference proteome</keyword>
<evidence type="ECO:0000256" key="1">
    <source>
        <dbReference type="ARBA" id="ARBA00012513"/>
    </source>
</evidence>
<feature type="non-terminal residue" evidence="11">
    <location>
        <position position="169"/>
    </location>
</feature>
<dbReference type="GO" id="GO:0005737">
    <property type="term" value="C:cytoplasm"/>
    <property type="evidence" value="ECO:0007669"/>
    <property type="project" value="TreeGrafter"/>
</dbReference>
<evidence type="ECO:0000313" key="11">
    <source>
        <dbReference type="EMBL" id="KAJ7337017.1"/>
    </source>
</evidence>
<comment type="catalytic activity">
    <reaction evidence="8">
        <text>L-seryl-[protein] + ATP = O-phospho-L-seryl-[protein] + ADP + H(+)</text>
        <dbReference type="Rhea" id="RHEA:17989"/>
        <dbReference type="Rhea" id="RHEA-COMP:9863"/>
        <dbReference type="Rhea" id="RHEA-COMP:11604"/>
        <dbReference type="ChEBI" id="CHEBI:15378"/>
        <dbReference type="ChEBI" id="CHEBI:29999"/>
        <dbReference type="ChEBI" id="CHEBI:30616"/>
        <dbReference type="ChEBI" id="CHEBI:83421"/>
        <dbReference type="ChEBI" id="CHEBI:456216"/>
        <dbReference type="EC" id="2.7.11.1"/>
    </reaction>
</comment>
<keyword evidence="5" id="KW-0418">Kinase</keyword>
<dbReference type="GO" id="GO:0050684">
    <property type="term" value="P:regulation of mRNA processing"/>
    <property type="evidence" value="ECO:0007669"/>
    <property type="project" value="TreeGrafter"/>
</dbReference>
<dbReference type="GO" id="GO:0005634">
    <property type="term" value="C:nucleus"/>
    <property type="evidence" value="ECO:0007669"/>
    <property type="project" value="TreeGrafter"/>
</dbReference>
<dbReference type="PANTHER" id="PTHR47634">
    <property type="entry name" value="PROTEIN KINASE DOMAIN-CONTAINING PROTEIN-RELATED"/>
    <property type="match status" value="1"/>
</dbReference>
<dbReference type="GO" id="GO:0005524">
    <property type="term" value="F:ATP binding"/>
    <property type="evidence" value="ECO:0007669"/>
    <property type="project" value="UniProtKB-UniRule"/>
</dbReference>
<comment type="catalytic activity">
    <reaction evidence="7">
        <text>L-threonyl-[protein] + ATP = O-phospho-L-threonyl-[protein] + ADP + H(+)</text>
        <dbReference type="Rhea" id="RHEA:46608"/>
        <dbReference type="Rhea" id="RHEA-COMP:11060"/>
        <dbReference type="Rhea" id="RHEA-COMP:11605"/>
        <dbReference type="ChEBI" id="CHEBI:15378"/>
        <dbReference type="ChEBI" id="CHEBI:30013"/>
        <dbReference type="ChEBI" id="CHEBI:30616"/>
        <dbReference type="ChEBI" id="CHEBI:61977"/>
        <dbReference type="ChEBI" id="CHEBI:456216"/>
        <dbReference type="EC" id="2.7.11.1"/>
    </reaction>
</comment>
<evidence type="ECO:0000259" key="10">
    <source>
        <dbReference type="PROSITE" id="PS50011"/>
    </source>
</evidence>
<evidence type="ECO:0000256" key="2">
    <source>
        <dbReference type="ARBA" id="ARBA00022527"/>
    </source>
</evidence>
<evidence type="ECO:0000256" key="4">
    <source>
        <dbReference type="ARBA" id="ARBA00022741"/>
    </source>
</evidence>
<feature type="binding site" evidence="9">
    <location>
        <position position="71"/>
    </location>
    <ligand>
        <name>ATP</name>
        <dbReference type="ChEBI" id="CHEBI:30616"/>
    </ligand>
</feature>
<dbReference type="Pfam" id="PF00069">
    <property type="entry name" value="Pkinase"/>
    <property type="match status" value="1"/>
</dbReference>
<reference evidence="11" key="1">
    <citation type="submission" date="2023-03" db="EMBL/GenBank/DDBJ databases">
        <title>Massive genome expansion in bonnet fungi (Mycena s.s.) driven by repeated elements and novel gene families across ecological guilds.</title>
        <authorList>
            <consortium name="Lawrence Berkeley National Laboratory"/>
            <person name="Harder C.B."/>
            <person name="Miyauchi S."/>
            <person name="Viragh M."/>
            <person name="Kuo A."/>
            <person name="Thoen E."/>
            <person name="Andreopoulos B."/>
            <person name="Lu D."/>
            <person name="Skrede I."/>
            <person name="Drula E."/>
            <person name="Henrissat B."/>
            <person name="Morin E."/>
            <person name="Kohler A."/>
            <person name="Barry K."/>
            <person name="LaButti K."/>
            <person name="Morin E."/>
            <person name="Salamov A."/>
            <person name="Lipzen A."/>
            <person name="Mereny Z."/>
            <person name="Hegedus B."/>
            <person name="Baldrian P."/>
            <person name="Stursova M."/>
            <person name="Weitz H."/>
            <person name="Taylor A."/>
            <person name="Grigoriev I.V."/>
            <person name="Nagy L.G."/>
            <person name="Martin F."/>
            <person name="Kauserud H."/>
        </authorList>
    </citation>
    <scope>NUCLEOTIDE SEQUENCE</scope>
    <source>
        <strain evidence="11">CBHHK002</strain>
    </source>
</reference>
<keyword evidence="3" id="KW-0808">Transferase</keyword>
<dbReference type="InterPro" id="IPR011009">
    <property type="entry name" value="Kinase-like_dom_sf"/>
</dbReference>
<dbReference type="GO" id="GO:0004674">
    <property type="term" value="F:protein serine/threonine kinase activity"/>
    <property type="evidence" value="ECO:0007669"/>
    <property type="project" value="UniProtKB-KW"/>
</dbReference>
<evidence type="ECO:0000313" key="12">
    <source>
        <dbReference type="Proteomes" id="UP001218218"/>
    </source>
</evidence>
<evidence type="ECO:0000256" key="7">
    <source>
        <dbReference type="ARBA" id="ARBA00047899"/>
    </source>
</evidence>
<dbReference type="SUPFAM" id="SSF56112">
    <property type="entry name" value="Protein kinase-like (PK-like)"/>
    <property type="match status" value="1"/>
</dbReference>
<dbReference type="PANTHER" id="PTHR47634:SF9">
    <property type="entry name" value="PROTEIN KINASE DOMAIN-CONTAINING PROTEIN-RELATED"/>
    <property type="match status" value="1"/>
</dbReference>
<evidence type="ECO:0000256" key="6">
    <source>
        <dbReference type="ARBA" id="ARBA00022840"/>
    </source>
</evidence>
<comment type="caution">
    <text evidence="11">The sequence shown here is derived from an EMBL/GenBank/DDBJ whole genome shotgun (WGS) entry which is preliminary data.</text>
</comment>
<evidence type="ECO:0000256" key="9">
    <source>
        <dbReference type="PROSITE-ProRule" id="PRU10141"/>
    </source>
</evidence>